<evidence type="ECO:0000313" key="4">
    <source>
        <dbReference type="Proteomes" id="UP001144204"/>
    </source>
</evidence>
<dbReference type="EMBL" id="BRPL01000002">
    <property type="protein sequence ID" value="GLB47035.1"/>
    <property type="molecule type" value="Genomic_DNA"/>
</dbReference>
<gene>
    <name evidence="3" type="ORF">WR164_10140</name>
</gene>
<evidence type="ECO:0000259" key="1">
    <source>
        <dbReference type="Pfam" id="PF06054"/>
    </source>
</evidence>
<accession>A0A9W6B195</accession>
<name>A0A9W6B195_9LACO</name>
<comment type="caution">
    <text evidence="3">The sequence shown here is derived from an EMBL/GenBank/DDBJ whole genome shotgun (WGS) entry which is preliminary data.</text>
</comment>
<organism evidence="3 4">
    <name type="scientific">Philodulcilactobacillus myokoensis</name>
    <dbReference type="NCBI Taxonomy" id="2929573"/>
    <lineage>
        <taxon>Bacteria</taxon>
        <taxon>Bacillati</taxon>
        <taxon>Bacillota</taxon>
        <taxon>Bacilli</taxon>
        <taxon>Lactobacillales</taxon>
        <taxon>Lactobacillaceae</taxon>
        <taxon>Philodulcilactobacillus</taxon>
    </lineage>
</organism>
<dbReference type="InterPro" id="IPR010330">
    <property type="entry name" value="CoiA_nuc"/>
</dbReference>
<feature type="domain" description="Competence protein CoiA nuclease-like" evidence="1">
    <location>
        <begin position="59"/>
        <end position="199"/>
    </location>
</feature>
<proteinExistence type="predicted"/>
<evidence type="ECO:0000259" key="2">
    <source>
        <dbReference type="Pfam" id="PF25164"/>
    </source>
</evidence>
<protein>
    <submittedName>
        <fullName evidence="3">Competence protein</fullName>
    </submittedName>
</protein>
<reference evidence="3" key="2">
    <citation type="journal article" date="2023" name="PLoS ONE">
        <title>Philodulcilactobacillus myokoensis gen. nov., sp. nov., a fructophilic, acidophilic, and agar-phobic lactic acid bacterium isolated from fermented vegetable extracts.</title>
        <authorList>
            <person name="Kouya T."/>
            <person name="Ishiyama Y."/>
            <person name="Ohashi S."/>
            <person name="Kumakubo R."/>
            <person name="Yamazaki T."/>
            <person name="Otaki T."/>
        </authorList>
    </citation>
    <scope>NUCLEOTIDE SEQUENCE</scope>
    <source>
        <strain evidence="3">WR16-4</strain>
    </source>
</reference>
<dbReference type="Proteomes" id="UP001144204">
    <property type="component" value="Unassembled WGS sequence"/>
</dbReference>
<dbReference type="AlphaFoldDB" id="A0A9W6B195"/>
<reference evidence="3" key="1">
    <citation type="submission" date="2022-07" db="EMBL/GenBank/DDBJ databases">
        <authorList>
            <person name="Kouya T."/>
            <person name="Ishiyama Y."/>
        </authorList>
    </citation>
    <scope>NUCLEOTIDE SEQUENCE</scope>
    <source>
        <strain evidence="3">WR16-4</strain>
    </source>
</reference>
<dbReference type="InterPro" id="IPR021176">
    <property type="entry name" value="Competence-induced_CoiA"/>
</dbReference>
<dbReference type="PIRSF" id="PIRSF007487">
    <property type="entry name" value="Competence-induced_CoiA_bac"/>
    <property type="match status" value="1"/>
</dbReference>
<dbReference type="Pfam" id="PF06054">
    <property type="entry name" value="CoiA_nuc"/>
    <property type="match status" value="1"/>
</dbReference>
<dbReference type="InterPro" id="IPR057253">
    <property type="entry name" value="CoiA-like_N"/>
</dbReference>
<sequence length="362" mass="43292">MLIAVDRNHNLINAEFAHKKNLYFCPSCQNKVILKKGSKKMAHFAHDQNNCCHSFSEGETNEHLLGKQQIHDFLINGGLKNIKLESYLPTIRQRPDILCSKIAFEFQCSPISSQRLKQRISGYHQLGMTSFWILGSPYLNRHLSLKQMIQFIKYSKNFGFYIMYWSTTRCGLEIHYQITEQSGKFNFRKIILYNYKQFKLFWNSNHIKSPHCHPSDILKQIKQIQIKLMHHDLKTIQFQMICYQNGHSMVTCPFICHYPLAEMPILGHQILKWHILIILNLDSGIPLKELYQKTFEKLDAKNDWIMIKNVEIMYKSIFIHFIKLLICFHYIKIKHYRLFQLKEFKWYLDYFDKTSQIKNHFN</sequence>
<keyword evidence="4" id="KW-1185">Reference proteome</keyword>
<feature type="domain" description="Competence protein CoiA-like N-terminal" evidence="2">
    <location>
        <begin position="18"/>
        <end position="54"/>
    </location>
</feature>
<dbReference type="RefSeq" id="WP_286136494.1">
    <property type="nucleotide sequence ID" value="NZ_BRPL01000002.1"/>
</dbReference>
<dbReference type="Pfam" id="PF25164">
    <property type="entry name" value="CoiA_N"/>
    <property type="match status" value="1"/>
</dbReference>
<evidence type="ECO:0000313" key="3">
    <source>
        <dbReference type="EMBL" id="GLB47035.1"/>
    </source>
</evidence>